<organism evidence="2">
    <name type="scientific">Anopheles sinensis</name>
    <name type="common">Mosquito</name>
    <dbReference type="NCBI Taxonomy" id="74873"/>
    <lineage>
        <taxon>Eukaryota</taxon>
        <taxon>Metazoa</taxon>
        <taxon>Ecdysozoa</taxon>
        <taxon>Arthropoda</taxon>
        <taxon>Hexapoda</taxon>
        <taxon>Insecta</taxon>
        <taxon>Pterygota</taxon>
        <taxon>Neoptera</taxon>
        <taxon>Endopterygota</taxon>
        <taxon>Diptera</taxon>
        <taxon>Nematocera</taxon>
        <taxon>Culicoidea</taxon>
        <taxon>Culicidae</taxon>
        <taxon>Anophelinae</taxon>
        <taxon>Anopheles</taxon>
    </lineage>
</organism>
<dbReference type="EMBL" id="ATLV01022563">
    <property type="status" value="NOT_ANNOTATED_CDS"/>
    <property type="molecule type" value="Genomic_DNA"/>
</dbReference>
<protein>
    <submittedName>
        <fullName evidence="2 3">Uncharacterized protein</fullName>
    </submittedName>
</protein>
<evidence type="ECO:0000313" key="3">
    <source>
        <dbReference type="EnsemblMetazoa" id="ASIC015870-PA"/>
    </source>
</evidence>
<feature type="region of interest" description="Disordered" evidence="1">
    <location>
        <begin position="1"/>
        <end position="40"/>
    </location>
</feature>
<evidence type="ECO:0000313" key="4">
    <source>
        <dbReference type="Proteomes" id="UP000030765"/>
    </source>
</evidence>
<evidence type="ECO:0000256" key="1">
    <source>
        <dbReference type="SAM" id="MobiDB-lite"/>
    </source>
</evidence>
<sequence>MATISNINSSMTRAYPGAAWTQPPDGVKPRSRDLGAESIIRRRLSTVPSRWAGGGP</sequence>
<dbReference type="AlphaFoldDB" id="A0A084WC52"/>
<dbReference type="EMBL" id="KE525333">
    <property type="protein sequence ID" value="KFB47796.1"/>
    <property type="molecule type" value="Genomic_DNA"/>
</dbReference>
<accession>A0A084WC52</accession>
<evidence type="ECO:0000313" key="2">
    <source>
        <dbReference type="EMBL" id="KFB47796.1"/>
    </source>
</evidence>
<name>A0A084WC52_ANOSI</name>
<dbReference type="EnsemblMetazoa" id="ASIC015870-RA">
    <property type="protein sequence ID" value="ASIC015870-PA"/>
    <property type="gene ID" value="ASIC015870"/>
</dbReference>
<dbReference type="VEuPathDB" id="VectorBase:ASIC015870"/>
<gene>
    <name evidence="2" type="ORF">ZHAS_00015870</name>
</gene>
<proteinExistence type="predicted"/>
<reference evidence="3" key="2">
    <citation type="submission" date="2020-05" db="UniProtKB">
        <authorList>
            <consortium name="EnsemblMetazoa"/>
        </authorList>
    </citation>
    <scope>IDENTIFICATION</scope>
</reference>
<keyword evidence="4" id="KW-1185">Reference proteome</keyword>
<dbReference type="Proteomes" id="UP000030765">
    <property type="component" value="Unassembled WGS sequence"/>
</dbReference>
<reference evidence="2 4" key="1">
    <citation type="journal article" date="2014" name="BMC Genomics">
        <title>Genome sequence of Anopheles sinensis provides insight into genetics basis of mosquito competence for malaria parasites.</title>
        <authorList>
            <person name="Zhou D."/>
            <person name="Zhang D."/>
            <person name="Ding G."/>
            <person name="Shi L."/>
            <person name="Hou Q."/>
            <person name="Ye Y."/>
            <person name="Xu Y."/>
            <person name="Zhou H."/>
            <person name="Xiong C."/>
            <person name="Li S."/>
            <person name="Yu J."/>
            <person name="Hong S."/>
            <person name="Yu X."/>
            <person name="Zou P."/>
            <person name="Chen C."/>
            <person name="Chang X."/>
            <person name="Wang W."/>
            <person name="Lv Y."/>
            <person name="Sun Y."/>
            <person name="Ma L."/>
            <person name="Shen B."/>
            <person name="Zhu C."/>
        </authorList>
    </citation>
    <scope>NUCLEOTIDE SEQUENCE [LARGE SCALE GENOMIC DNA]</scope>
</reference>
<feature type="compositionally biased region" description="Polar residues" evidence="1">
    <location>
        <begin position="1"/>
        <end position="12"/>
    </location>
</feature>